<accession>A0A9P3UM16</accession>
<feature type="chain" id="PRO_5040516309" evidence="2">
    <location>
        <begin position="22"/>
        <end position="176"/>
    </location>
</feature>
<comment type="caution">
    <text evidence="3">The sequence shown here is derived from an EMBL/GenBank/DDBJ whole genome shotgun (WGS) entry which is preliminary data.</text>
</comment>
<keyword evidence="2" id="KW-0732">Signal</keyword>
<proteinExistence type="predicted"/>
<feature type="region of interest" description="Disordered" evidence="1">
    <location>
        <begin position="123"/>
        <end position="176"/>
    </location>
</feature>
<evidence type="ECO:0000256" key="2">
    <source>
        <dbReference type="SAM" id="SignalP"/>
    </source>
</evidence>
<organism evidence="3 4">
    <name type="scientific">Lyophyllum shimeji</name>
    <name type="common">Hon-shimeji</name>
    <name type="synonym">Tricholoma shimeji</name>
    <dbReference type="NCBI Taxonomy" id="47721"/>
    <lineage>
        <taxon>Eukaryota</taxon>
        <taxon>Fungi</taxon>
        <taxon>Dikarya</taxon>
        <taxon>Basidiomycota</taxon>
        <taxon>Agaricomycotina</taxon>
        <taxon>Agaricomycetes</taxon>
        <taxon>Agaricomycetidae</taxon>
        <taxon>Agaricales</taxon>
        <taxon>Tricholomatineae</taxon>
        <taxon>Lyophyllaceae</taxon>
        <taxon>Lyophyllum</taxon>
    </lineage>
</organism>
<protein>
    <submittedName>
        <fullName evidence="3">Uncharacterized protein</fullName>
    </submittedName>
</protein>
<feature type="signal peptide" evidence="2">
    <location>
        <begin position="1"/>
        <end position="21"/>
    </location>
</feature>
<evidence type="ECO:0000313" key="3">
    <source>
        <dbReference type="EMBL" id="GLB38213.1"/>
    </source>
</evidence>
<name>A0A9P3UM16_LYOSH</name>
<dbReference type="AlphaFoldDB" id="A0A9P3UM16"/>
<feature type="region of interest" description="Disordered" evidence="1">
    <location>
        <begin position="50"/>
        <end position="77"/>
    </location>
</feature>
<dbReference type="Proteomes" id="UP001063166">
    <property type="component" value="Unassembled WGS sequence"/>
</dbReference>
<gene>
    <name evidence="3" type="ORF">LshimejAT787_0500780</name>
</gene>
<evidence type="ECO:0000256" key="1">
    <source>
        <dbReference type="SAM" id="MobiDB-lite"/>
    </source>
</evidence>
<evidence type="ECO:0000313" key="4">
    <source>
        <dbReference type="Proteomes" id="UP001063166"/>
    </source>
</evidence>
<reference evidence="3" key="1">
    <citation type="submission" date="2022-07" db="EMBL/GenBank/DDBJ databases">
        <title>The genome of Lyophyllum shimeji provides insight into the initial evolution of ectomycorrhizal fungal genome.</title>
        <authorList>
            <person name="Kobayashi Y."/>
            <person name="Shibata T."/>
            <person name="Hirakawa H."/>
            <person name="Shigenobu S."/>
            <person name="Nishiyama T."/>
            <person name="Yamada A."/>
            <person name="Hasebe M."/>
            <person name="Kawaguchi M."/>
        </authorList>
    </citation>
    <scope>NUCLEOTIDE SEQUENCE</scope>
    <source>
        <strain evidence="3">AT787</strain>
    </source>
</reference>
<dbReference type="EMBL" id="BRPK01000005">
    <property type="protein sequence ID" value="GLB38213.1"/>
    <property type="molecule type" value="Genomic_DNA"/>
</dbReference>
<sequence length="176" mass="18570">MRSLSILLVALYLLAPLRALALPVGPGDARSLPSSVERHDSLADIRIRGVALSKKTPEDPVNPAQEGRGDCSNPSATLRRTTTGARCAAHELGGIGFRLQNGAGGCLDPEQMRNVQETGTCWVSRPLPHKGYERPANKPGGPRPPARSAPGHQRKGNAGRGGGQPQKPALRVNTNV</sequence>
<keyword evidence="4" id="KW-1185">Reference proteome</keyword>